<comment type="caution">
    <text evidence="1">The sequence shown here is derived from an EMBL/GenBank/DDBJ whole genome shotgun (WGS) entry which is preliminary data.</text>
</comment>
<evidence type="ECO:0000313" key="2">
    <source>
        <dbReference type="Proteomes" id="UP001201812"/>
    </source>
</evidence>
<proteinExistence type="predicted"/>
<reference evidence="1" key="1">
    <citation type="submission" date="2022-01" db="EMBL/GenBank/DDBJ databases">
        <title>Genome Sequence Resource for Two Populations of Ditylenchus destructor, the Migratory Endoparasitic Phytonematode.</title>
        <authorList>
            <person name="Zhang H."/>
            <person name="Lin R."/>
            <person name="Xie B."/>
        </authorList>
    </citation>
    <scope>NUCLEOTIDE SEQUENCE</scope>
    <source>
        <strain evidence="1">BazhouSP</strain>
    </source>
</reference>
<keyword evidence="2" id="KW-1185">Reference proteome</keyword>
<accession>A0AAD4QT54</accession>
<organism evidence="1 2">
    <name type="scientific">Ditylenchus destructor</name>
    <dbReference type="NCBI Taxonomy" id="166010"/>
    <lineage>
        <taxon>Eukaryota</taxon>
        <taxon>Metazoa</taxon>
        <taxon>Ecdysozoa</taxon>
        <taxon>Nematoda</taxon>
        <taxon>Chromadorea</taxon>
        <taxon>Rhabditida</taxon>
        <taxon>Tylenchina</taxon>
        <taxon>Tylenchomorpha</taxon>
        <taxon>Sphaerularioidea</taxon>
        <taxon>Anguinidae</taxon>
        <taxon>Anguininae</taxon>
        <taxon>Ditylenchus</taxon>
    </lineage>
</organism>
<protein>
    <submittedName>
        <fullName evidence="1">Uncharacterized protein</fullName>
    </submittedName>
</protein>
<evidence type="ECO:0000313" key="1">
    <source>
        <dbReference type="EMBL" id="KAI1698463.1"/>
    </source>
</evidence>
<gene>
    <name evidence="1" type="ORF">DdX_17887</name>
</gene>
<dbReference type="Proteomes" id="UP001201812">
    <property type="component" value="Unassembled WGS sequence"/>
</dbReference>
<dbReference type="AlphaFoldDB" id="A0AAD4QT54"/>
<dbReference type="EMBL" id="JAKKPZ010000217">
    <property type="protein sequence ID" value="KAI1698463.1"/>
    <property type="molecule type" value="Genomic_DNA"/>
</dbReference>
<sequence length="92" mass="10262">MPTDISTPTAESTVVLYVVEYTVRALRRRVLQRLAMCPTEDVTALYQTALLLCDEELERKRIAGILQVAEKSKSSKTAEELSESIAIFALLC</sequence>
<name>A0AAD4QT54_9BILA</name>